<feature type="region of interest" description="Disordered" evidence="5">
    <location>
        <begin position="21"/>
        <end position="40"/>
    </location>
</feature>
<evidence type="ECO:0000256" key="1">
    <source>
        <dbReference type="ARBA" id="ARBA00009063"/>
    </source>
</evidence>
<dbReference type="InterPro" id="IPR006012">
    <property type="entry name" value="Syntaxin/epimorphin_CS"/>
</dbReference>
<keyword evidence="6" id="KW-0472">Membrane</keyword>
<dbReference type="CDD" id="cd00179">
    <property type="entry name" value="SynN"/>
    <property type="match status" value="1"/>
</dbReference>
<dbReference type="Proteomes" id="UP001497512">
    <property type="component" value="Chromosome 2"/>
</dbReference>
<dbReference type="Pfam" id="PF00804">
    <property type="entry name" value="Syntaxin"/>
    <property type="match status" value="1"/>
</dbReference>
<reference evidence="8" key="1">
    <citation type="submission" date="2024-02" db="EMBL/GenBank/DDBJ databases">
        <authorList>
            <consortium name="ELIXIR-Norway"/>
            <consortium name="Elixir Norway"/>
        </authorList>
    </citation>
    <scope>NUCLEOTIDE SEQUENCE</scope>
</reference>
<feature type="coiled-coil region" evidence="4">
    <location>
        <begin position="64"/>
        <end position="125"/>
    </location>
</feature>
<dbReference type="SMART" id="SM00397">
    <property type="entry name" value="t_SNARE"/>
    <property type="match status" value="1"/>
</dbReference>
<sequence>MNNLLSKSFGKKSSHNYVDLKRNAFQRDDDNDVETPRTGGEREMEVLGAGGRDTTQFFQEVGEIKAEMERIKEFLTKIQGMNEESKMLHQAQAMSVLRDRMDADIAQVTKIARSLKAKLENLDRTNAANRRMPGCEPGSTTDRTRTAITSTLRKKLKDLMGDFQLLRQRMMGDYRQTVERRFYTITGEHPDEETIESIIETGKSESFLQQAIQYQGLRQITETVQEIQERHNAMKDIEKNLLELHQIFMDMAVLVESQGEQLNDIEQQVNKADSFVQRGTGELRIAKQHQRSKRKWICFAVSLIIILLLIIILPILRSTGAI</sequence>
<evidence type="ECO:0000256" key="4">
    <source>
        <dbReference type="SAM" id="Coils"/>
    </source>
</evidence>
<keyword evidence="4" id="KW-0175">Coiled coil</keyword>
<keyword evidence="6" id="KW-1133">Transmembrane helix</keyword>
<keyword evidence="6" id="KW-0812">Transmembrane</keyword>
<name>A0ABP0U9C0_9BRYO</name>
<evidence type="ECO:0000313" key="9">
    <source>
        <dbReference type="Proteomes" id="UP001497512"/>
    </source>
</evidence>
<dbReference type="PANTHER" id="PTHR19957:SF251">
    <property type="entry name" value="SYNTAXIN-RELATED PROTEIN KNOLLE"/>
    <property type="match status" value="1"/>
</dbReference>
<dbReference type="InterPro" id="IPR010989">
    <property type="entry name" value="SNARE"/>
</dbReference>
<dbReference type="PROSITE" id="PS50192">
    <property type="entry name" value="T_SNARE"/>
    <property type="match status" value="1"/>
</dbReference>
<feature type="domain" description="T-SNARE coiled-coil homology" evidence="7">
    <location>
        <begin position="224"/>
        <end position="286"/>
    </location>
</feature>
<dbReference type="CDD" id="cd15848">
    <property type="entry name" value="SNARE_syntaxin1-like"/>
    <property type="match status" value="1"/>
</dbReference>
<accession>A0ABP0U9C0</accession>
<protein>
    <recommendedName>
        <fullName evidence="7">t-SNARE coiled-coil homology domain-containing protein</fullName>
    </recommendedName>
</protein>
<evidence type="ECO:0000256" key="2">
    <source>
        <dbReference type="ARBA" id="ARBA00022927"/>
    </source>
</evidence>
<dbReference type="SMART" id="SM00503">
    <property type="entry name" value="SynN"/>
    <property type="match status" value="1"/>
</dbReference>
<comment type="similarity">
    <text evidence="1 3">Belongs to the syntaxin family.</text>
</comment>
<dbReference type="EMBL" id="OZ019894">
    <property type="protein sequence ID" value="CAK9215772.1"/>
    <property type="molecule type" value="Genomic_DNA"/>
</dbReference>
<evidence type="ECO:0000259" key="7">
    <source>
        <dbReference type="PROSITE" id="PS50192"/>
    </source>
</evidence>
<organism evidence="8 9">
    <name type="scientific">Sphagnum troendelagicum</name>
    <dbReference type="NCBI Taxonomy" id="128251"/>
    <lineage>
        <taxon>Eukaryota</taxon>
        <taxon>Viridiplantae</taxon>
        <taxon>Streptophyta</taxon>
        <taxon>Embryophyta</taxon>
        <taxon>Bryophyta</taxon>
        <taxon>Sphagnophytina</taxon>
        <taxon>Sphagnopsida</taxon>
        <taxon>Sphagnales</taxon>
        <taxon>Sphagnaceae</taxon>
        <taxon>Sphagnum</taxon>
    </lineage>
</organism>
<proteinExistence type="inferred from homology"/>
<dbReference type="InterPro" id="IPR045242">
    <property type="entry name" value="Syntaxin"/>
</dbReference>
<evidence type="ECO:0000313" key="8">
    <source>
        <dbReference type="EMBL" id="CAK9215772.1"/>
    </source>
</evidence>
<gene>
    <name evidence="8" type="ORF">CSSPTR1EN2_LOCUS12921</name>
</gene>
<keyword evidence="9" id="KW-1185">Reference proteome</keyword>
<dbReference type="Pfam" id="PF05739">
    <property type="entry name" value="SNARE"/>
    <property type="match status" value="1"/>
</dbReference>
<evidence type="ECO:0000256" key="6">
    <source>
        <dbReference type="SAM" id="Phobius"/>
    </source>
</evidence>
<dbReference type="Gene3D" id="1.20.58.70">
    <property type="match status" value="1"/>
</dbReference>
<dbReference type="PANTHER" id="PTHR19957">
    <property type="entry name" value="SYNTAXIN"/>
    <property type="match status" value="1"/>
</dbReference>
<feature type="transmembrane region" description="Helical" evidence="6">
    <location>
        <begin position="296"/>
        <end position="316"/>
    </location>
</feature>
<keyword evidence="2" id="KW-0813">Transport</keyword>
<dbReference type="SUPFAM" id="SSF47661">
    <property type="entry name" value="t-snare proteins"/>
    <property type="match status" value="1"/>
</dbReference>
<evidence type="ECO:0000256" key="5">
    <source>
        <dbReference type="SAM" id="MobiDB-lite"/>
    </source>
</evidence>
<dbReference type="InterPro" id="IPR006011">
    <property type="entry name" value="Syntaxin_N"/>
</dbReference>
<dbReference type="PROSITE" id="PS00914">
    <property type="entry name" value="SYNTAXIN"/>
    <property type="match status" value="1"/>
</dbReference>
<keyword evidence="2" id="KW-0653">Protein transport</keyword>
<dbReference type="InterPro" id="IPR000727">
    <property type="entry name" value="T_SNARE_dom"/>
</dbReference>
<evidence type="ECO:0000256" key="3">
    <source>
        <dbReference type="RuleBase" id="RU003858"/>
    </source>
</evidence>
<dbReference type="Gene3D" id="1.20.5.110">
    <property type="match status" value="1"/>
</dbReference>